<dbReference type="PANTHER" id="PTHR43977">
    <property type="entry name" value="STRUCTURAL MAINTENANCE OF CHROMOSOMES PROTEIN 3"/>
    <property type="match status" value="1"/>
</dbReference>
<protein>
    <submittedName>
        <fullName evidence="4">Chromosome partition protein smc</fullName>
    </submittedName>
</protein>
<accession>A0A6J4SMJ6</accession>
<keyword evidence="1" id="KW-0175">Coiled coil</keyword>
<dbReference type="AlphaFoldDB" id="A0A6J4SMJ6"/>
<organism evidence="4">
    <name type="scientific">uncultured Solirubrobacteraceae bacterium</name>
    <dbReference type="NCBI Taxonomy" id="1162706"/>
    <lineage>
        <taxon>Bacteria</taxon>
        <taxon>Bacillati</taxon>
        <taxon>Actinomycetota</taxon>
        <taxon>Thermoleophilia</taxon>
        <taxon>Solirubrobacterales</taxon>
        <taxon>Solirubrobacteraceae</taxon>
        <taxon>environmental samples</taxon>
    </lineage>
</organism>
<feature type="coiled-coil region" evidence="1">
    <location>
        <begin position="204"/>
        <end position="238"/>
    </location>
</feature>
<dbReference type="InterPro" id="IPR003395">
    <property type="entry name" value="RecF/RecN/SMC_N"/>
</dbReference>
<sequence length="426" mass="46912">QEQERHLVELMERRRRSPDDGPDTARRAGVESALAAERRLAERAGRERAERSRRIDAERRRRQRELALVPLARRALAALETASAAVATRVEVLDAELRAERVTGDRLAAELAACAGEETRVQSTLREHRELITHAEVKAQRHRDQAAEADAALSSLAVKLGLAPAAAEDVLPESQRVELSERMSRLRRRREQLGPVNPLAAQEYAEALAHVEELERQREDLETAMRELQGLIRDTDRRIQESFDETFAAAARNFEEVAAQLFPGGRGQLRLVREDAGPRAVLGGAEASSADDEAAADQEEAAGPESAFGVEIEITPAGKATRRLSLLSGGEKTMTALAFLFAVFLARPCPFYILDEVEAALDDLNIDRFLTLLRRVSDRAQFVVVTHQRRTMEAADCLYGVSMAGNGVSKVVSRRLPREAPGAAAA</sequence>
<gene>
    <name evidence="4" type="ORF">AVDCRST_MAG69-1622</name>
</gene>
<evidence type="ECO:0000256" key="1">
    <source>
        <dbReference type="SAM" id="Coils"/>
    </source>
</evidence>
<feature type="domain" description="RecF/RecN/SMC N-terminal" evidence="3">
    <location>
        <begin position="161"/>
        <end position="409"/>
    </location>
</feature>
<dbReference type="EMBL" id="CADCVP010000170">
    <property type="protein sequence ID" value="CAA9496059.1"/>
    <property type="molecule type" value="Genomic_DNA"/>
</dbReference>
<feature type="compositionally biased region" description="Basic and acidic residues" evidence="2">
    <location>
        <begin position="1"/>
        <end position="29"/>
    </location>
</feature>
<proteinExistence type="predicted"/>
<dbReference type="SUPFAM" id="SSF52540">
    <property type="entry name" value="P-loop containing nucleoside triphosphate hydrolases"/>
    <property type="match status" value="1"/>
</dbReference>
<evidence type="ECO:0000259" key="3">
    <source>
        <dbReference type="Pfam" id="PF02463"/>
    </source>
</evidence>
<evidence type="ECO:0000313" key="4">
    <source>
        <dbReference type="EMBL" id="CAA9496059.1"/>
    </source>
</evidence>
<evidence type="ECO:0000256" key="2">
    <source>
        <dbReference type="SAM" id="MobiDB-lite"/>
    </source>
</evidence>
<dbReference type="Pfam" id="PF02463">
    <property type="entry name" value="SMC_N"/>
    <property type="match status" value="1"/>
</dbReference>
<feature type="compositionally biased region" description="Acidic residues" evidence="2">
    <location>
        <begin position="289"/>
        <end position="302"/>
    </location>
</feature>
<feature type="non-terminal residue" evidence="4">
    <location>
        <position position="1"/>
    </location>
</feature>
<name>A0A6J4SMJ6_9ACTN</name>
<feature type="region of interest" description="Disordered" evidence="2">
    <location>
        <begin position="284"/>
        <end position="304"/>
    </location>
</feature>
<dbReference type="InterPro" id="IPR027417">
    <property type="entry name" value="P-loop_NTPase"/>
</dbReference>
<dbReference type="Gene3D" id="3.40.50.300">
    <property type="entry name" value="P-loop containing nucleotide triphosphate hydrolases"/>
    <property type="match status" value="1"/>
</dbReference>
<reference evidence="4" key="1">
    <citation type="submission" date="2020-02" db="EMBL/GenBank/DDBJ databases">
        <authorList>
            <person name="Meier V. D."/>
        </authorList>
    </citation>
    <scope>NUCLEOTIDE SEQUENCE</scope>
    <source>
        <strain evidence="4">AVDCRST_MAG69</strain>
    </source>
</reference>
<feature type="region of interest" description="Disordered" evidence="2">
    <location>
        <begin position="1"/>
        <end position="34"/>
    </location>
</feature>